<dbReference type="SMART" id="SM00979">
    <property type="entry name" value="TIFY"/>
    <property type="match status" value="1"/>
</dbReference>
<evidence type="ECO:0000313" key="7">
    <source>
        <dbReference type="EMBL" id="WOL08813.1"/>
    </source>
</evidence>
<evidence type="ECO:0000259" key="6">
    <source>
        <dbReference type="PROSITE" id="PS51320"/>
    </source>
</evidence>
<evidence type="ECO:0000256" key="1">
    <source>
        <dbReference type="ARBA" id="ARBA00008614"/>
    </source>
</evidence>
<dbReference type="InterPro" id="IPR040390">
    <property type="entry name" value="TIFY/JAZ"/>
</dbReference>
<gene>
    <name evidence="7" type="ORF">Cni_G17566</name>
</gene>
<dbReference type="PANTHER" id="PTHR33077">
    <property type="entry name" value="PROTEIN TIFY 4A-RELATED-RELATED"/>
    <property type="match status" value="1"/>
</dbReference>
<dbReference type="GO" id="GO:0009611">
    <property type="term" value="P:response to wounding"/>
    <property type="evidence" value="ECO:0007669"/>
    <property type="project" value="UniProtKB-UniRule"/>
</dbReference>
<name>A0AAQ3KKT2_9LILI</name>
<reference evidence="7 8" key="1">
    <citation type="submission" date="2023-10" db="EMBL/GenBank/DDBJ databases">
        <title>Chromosome-scale genome assembly provides insights into flower coloration mechanisms of Canna indica.</title>
        <authorList>
            <person name="Li C."/>
        </authorList>
    </citation>
    <scope>NUCLEOTIDE SEQUENCE [LARGE SCALE GENOMIC DNA]</scope>
    <source>
        <tissue evidence="7">Flower</tissue>
    </source>
</reference>
<dbReference type="InterPro" id="IPR018467">
    <property type="entry name" value="CCT_CS"/>
</dbReference>
<organism evidence="7 8">
    <name type="scientific">Canna indica</name>
    <name type="common">Indian-shot</name>
    <dbReference type="NCBI Taxonomy" id="4628"/>
    <lineage>
        <taxon>Eukaryota</taxon>
        <taxon>Viridiplantae</taxon>
        <taxon>Streptophyta</taxon>
        <taxon>Embryophyta</taxon>
        <taxon>Tracheophyta</taxon>
        <taxon>Spermatophyta</taxon>
        <taxon>Magnoliopsida</taxon>
        <taxon>Liliopsida</taxon>
        <taxon>Zingiberales</taxon>
        <taxon>Cannaceae</taxon>
        <taxon>Canna</taxon>
    </lineage>
</organism>
<keyword evidence="3" id="KW-0832">Ubl conjugation</keyword>
<dbReference type="Pfam" id="PF06200">
    <property type="entry name" value="tify"/>
    <property type="match status" value="1"/>
</dbReference>
<feature type="region of interest" description="Disordered" evidence="5">
    <location>
        <begin position="344"/>
        <end position="389"/>
    </location>
</feature>
<dbReference type="PROSITE" id="PS51320">
    <property type="entry name" value="TIFY"/>
    <property type="match status" value="1"/>
</dbReference>
<evidence type="ECO:0000256" key="5">
    <source>
        <dbReference type="SAM" id="MobiDB-lite"/>
    </source>
</evidence>
<evidence type="ECO:0000256" key="3">
    <source>
        <dbReference type="ARBA" id="ARBA00022843"/>
    </source>
</evidence>
<dbReference type="GO" id="GO:0005634">
    <property type="term" value="C:nucleus"/>
    <property type="evidence" value="ECO:0007669"/>
    <property type="project" value="UniProtKB-SubCell"/>
</dbReference>
<proteinExistence type="inferred from homology"/>
<keyword evidence="4" id="KW-0539">Nucleus</keyword>
<evidence type="ECO:0000313" key="8">
    <source>
        <dbReference type="Proteomes" id="UP001327560"/>
    </source>
</evidence>
<comment type="function">
    <text evidence="4">Repressor of jasmonate responses.</text>
</comment>
<protein>
    <recommendedName>
        <fullName evidence="4">Protein TIFY</fullName>
    </recommendedName>
    <alternativeName>
        <fullName evidence="4">Jasmonate ZIM domain-containing protein</fullName>
    </alternativeName>
</protein>
<feature type="domain" description="Tify" evidence="6">
    <location>
        <begin position="179"/>
        <end position="214"/>
    </location>
</feature>
<evidence type="ECO:0000256" key="4">
    <source>
        <dbReference type="RuleBase" id="RU369065"/>
    </source>
</evidence>
<comment type="domain">
    <text evidence="4">The jas domain is required for interaction with COI1.</text>
</comment>
<sequence>MERDFLGMSGGGKEDAKRSCHDAGLAVQWPLTNKTSSMQQFMSYKVAQEERTTKFGFDQLPSSTFSPVKVVDAFEINHSNSPALSQKKSFSLHDYQSQGTTTFTLSPHQMSENRAFPVVSHHSIPIATNSPFFKFHSTQSAPSVTMTTLNQQPFGGVALNSHVINTNVGAPSSRSMLHSGPATAQLTIFYAGAVHVYDDVTFDKAQAIMLLASKGSNGIINATRSEAPSSVTTPDPAKISVSDGLSTKQVLNPTPIRVASPCSGFSNQIAVAKSKSCLRTKIETNGAKFGGPVAVSVKQEPSTTLPSALGTTSTEVVASRAVPQARKASLARFLEKRKERVNDAMPYPSIKRNPETGSVLESSNASSISSSADVNLSSNRSDSWCLGRPRNSIDSVESLSTKLEM</sequence>
<dbReference type="EMBL" id="CP136894">
    <property type="protein sequence ID" value="WOL08813.1"/>
    <property type="molecule type" value="Genomic_DNA"/>
</dbReference>
<comment type="similarity">
    <text evidence="1 4">Belongs to the TIFY/JAZ family.</text>
</comment>
<dbReference type="AlphaFoldDB" id="A0AAQ3KKT2"/>
<dbReference type="Pfam" id="PF09425">
    <property type="entry name" value="Jas_motif"/>
    <property type="match status" value="1"/>
</dbReference>
<dbReference type="PANTHER" id="PTHR33077:SF90">
    <property type="entry name" value="PROTEIN TIFY 7"/>
    <property type="match status" value="1"/>
</dbReference>
<feature type="compositionally biased region" description="Low complexity" evidence="5">
    <location>
        <begin position="358"/>
        <end position="381"/>
    </location>
</feature>
<dbReference type="InterPro" id="IPR010399">
    <property type="entry name" value="Tify_dom"/>
</dbReference>
<keyword evidence="2 4" id="KW-1184">Jasmonic acid signaling pathway</keyword>
<dbReference type="GO" id="GO:0031347">
    <property type="term" value="P:regulation of defense response"/>
    <property type="evidence" value="ECO:0007669"/>
    <property type="project" value="UniProtKB-UniRule"/>
</dbReference>
<keyword evidence="8" id="KW-1185">Reference proteome</keyword>
<dbReference type="GO" id="GO:2000022">
    <property type="term" value="P:regulation of jasmonic acid mediated signaling pathway"/>
    <property type="evidence" value="ECO:0007669"/>
    <property type="project" value="UniProtKB-UniRule"/>
</dbReference>
<evidence type="ECO:0000256" key="2">
    <source>
        <dbReference type="ARBA" id="ARBA00022819"/>
    </source>
</evidence>
<dbReference type="Proteomes" id="UP001327560">
    <property type="component" value="Chromosome 5"/>
</dbReference>
<comment type="subcellular location">
    <subcellularLocation>
        <location evidence="4">Nucleus</location>
    </subcellularLocation>
</comment>
<accession>A0AAQ3KKT2</accession>